<dbReference type="Bgee" id="ENSMODG00000048367">
    <property type="expression patterns" value="Expressed in adult mammalian kidney"/>
</dbReference>
<dbReference type="FunCoup" id="A0A5F8G932">
    <property type="interactions" value="2"/>
</dbReference>
<evidence type="ECO:0000259" key="3">
    <source>
        <dbReference type="PROSITE" id="PS51819"/>
    </source>
</evidence>
<evidence type="ECO:0000313" key="5">
    <source>
        <dbReference type="Proteomes" id="UP000002280"/>
    </source>
</evidence>
<dbReference type="AlphaFoldDB" id="A0A5F8G932"/>
<proteinExistence type="inferred from homology"/>
<dbReference type="GeneTree" id="ENSGT00940000153941"/>
<reference evidence="4" key="3">
    <citation type="submission" date="2025-09" db="UniProtKB">
        <authorList>
            <consortium name="Ensembl"/>
        </authorList>
    </citation>
    <scope>IDENTIFICATION</scope>
</reference>
<feature type="domain" description="VOC" evidence="3">
    <location>
        <begin position="47"/>
        <end position="165"/>
    </location>
</feature>
<dbReference type="Gene3D" id="3.10.180.10">
    <property type="entry name" value="2,3-Dihydroxybiphenyl 1,2-Dioxygenase, domain 1"/>
    <property type="match status" value="1"/>
</dbReference>
<evidence type="ECO:0000256" key="2">
    <source>
        <dbReference type="ARBA" id="ARBA00040140"/>
    </source>
</evidence>
<reference evidence="4 5" key="1">
    <citation type="journal article" date="2007" name="Nature">
        <title>Genome of the marsupial Monodelphis domestica reveals innovation in non-coding sequences.</title>
        <authorList>
            <person name="Mikkelsen T.S."/>
            <person name="Wakefield M.J."/>
            <person name="Aken B."/>
            <person name="Amemiya C.T."/>
            <person name="Chang J.L."/>
            <person name="Duke S."/>
            <person name="Garber M."/>
            <person name="Gentles A.J."/>
            <person name="Goodstadt L."/>
            <person name="Heger A."/>
            <person name="Jurka J."/>
            <person name="Kamal M."/>
            <person name="Mauceli E."/>
            <person name="Searle S.M."/>
            <person name="Sharpe T."/>
            <person name="Baker M.L."/>
            <person name="Batzer M.A."/>
            <person name="Benos P.V."/>
            <person name="Belov K."/>
            <person name="Clamp M."/>
            <person name="Cook A."/>
            <person name="Cuff J."/>
            <person name="Das R."/>
            <person name="Davidow L."/>
            <person name="Deakin J.E."/>
            <person name="Fazzari M.J."/>
            <person name="Glass J.L."/>
            <person name="Grabherr M."/>
            <person name="Greally J.M."/>
            <person name="Gu W."/>
            <person name="Hore T.A."/>
            <person name="Huttley G.A."/>
            <person name="Kleber M."/>
            <person name="Jirtle R.L."/>
            <person name="Koina E."/>
            <person name="Lee J.T."/>
            <person name="Mahony S."/>
            <person name="Marra M.A."/>
            <person name="Miller R.D."/>
            <person name="Nicholls R.D."/>
            <person name="Oda M."/>
            <person name="Papenfuss A.T."/>
            <person name="Parra Z.E."/>
            <person name="Pollock D.D."/>
            <person name="Ray D.A."/>
            <person name="Schein J.E."/>
            <person name="Speed T.P."/>
            <person name="Thompson K."/>
            <person name="VandeBerg J.L."/>
            <person name="Wade C.M."/>
            <person name="Walker J.A."/>
            <person name="Waters P.D."/>
            <person name="Webber C."/>
            <person name="Weidman J.R."/>
            <person name="Xie X."/>
            <person name="Zody M.C."/>
            <person name="Baldwin J."/>
            <person name="Abdouelleil A."/>
            <person name="Abdulkadir J."/>
            <person name="Abebe A."/>
            <person name="Abera B."/>
            <person name="Abreu J."/>
            <person name="Acer S.C."/>
            <person name="Aftuck L."/>
            <person name="Alexander A."/>
            <person name="An P."/>
            <person name="Anderson E."/>
            <person name="Anderson S."/>
            <person name="Arachi H."/>
            <person name="Azer M."/>
            <person name="Bachantsang P."/>
            <person name="Barry A."/>
            <person name="Bayul T."/>
            <person name="Berlin A."/>
            <person name="Bessette D."/>
            <person name="Bloom T."/>
            <person name="Bloom T."/>
            <person name="Boguslavskiy L."/>
            <person name="Bonnet C."/>
            <person name="Boukhgalter B."/>
            <person name="Bourzgui I."/>
            <person name="Brown A."/>
            <person name="Cahill P."/>
            <person name="Channer S."/>
            <person name="Cheshatsang Y."/>
            <person name="Chuda L."/>
            <person name="Citroen M."/>
            <person name="Collymore A."/>
            <person name="Cooke P."/>
            <person name="Costello M."/>
            <person name="D'Aco K."/>
            <person name="Daza R."/>
            <person name="De Haan G."/>
            <person name="DeGray S."/>
            <person name="DeMaso C."/>
            <person name="Dhargay N."/>
            <person name="Dooley K."/>
            <person name="Dooley E."/>
            <person name="Doricent M."/>
            <person name="Dorje P."/>
            <person name="Dorjee K."/>
            <person name="Dupes A."/>
            <person name="Elong R."/>
            <person name="Falk J."/>
            <person name="Farina A."/>
            <person name="Faro S."/>
            <person name="Ferguson D."/>
            <person name="Fisher S."/>
            <person name="Foley C.D."/>
            <person name="Franke A."/>
            <person name="Friedrich D."/>
            <person name="Gadbois L."/>
            <person name="Gearin G."/>
            <person name="Gearin C.R."/>
            <person name="Giannoukos G."/>
            <person name="Goode T."/>
            <person name="Graham J."/>
            <person name="Grandbois E."/>
            <person name="Grewal S."/>
            <person name="Gyaltsen K."/>
            <person name="Hafez N."/>
            <person name="Hagos B."/>
            <person name="Hall J."/>
            <person name="Henson C."/>
            <person name="Hollinger A."/>
            <person name="Honan T."/>
            <person name="Huard M.D."/>
            <person name="Hughes L."/>
            <person name="Hurhula B."/>
            <person name="Husby M.E."/>
            <person name="Kamat A."/>
            <person name="Kanga B."/>
            <person name="Kashin S."/>
            <person name="Khazanovich D."/>
            <person name="Kisner P."/>
            <person name="Lance K."/>
            <person name="Lara M."/>
            <person name="Lee W."/>
            <person name="Lennon N."/>
            <person name="Letendre F."/>
            <person name="LeVine R."/>
            <person name="Lipovsky A."/>
            <person name="Liu X."/>
            <person name="Liu J."/>
            <person name="Liu S."/>
            <person name="Lokyitsang T."/>
            <person name="Lokyitsang Y."/>
            <person name="Lubonja R."/>
            <person name="Lui A."/>
            <person name="MacDonald P."/>
            <person name="Magnisalis V."/>
            <person name="Maru K."/>
            <person name="Matthews C."/>
            <person name="McCusker W."/>
            <person name="McDonough S."/>
            <person name="Mehta T."/>
            <person name="Meldrim J."/>
            <person name="Meneus L."/>
            <person name="Mihai O."/>
            <person name="Mihalev A."/>
            <person name="Mihova T."/>
            <person name="Mittelman R."/>
            <person name="Mlenga V."/>
            <person name="Montmayeur A."/>
            <person name="Mulrain L."/>
            <person name="Navidi A."/>
            <person name="Naylor J."/>
            <person name="Negash T."/>
            <person name="Nguyen T."/>
            <person name="Nguyen N."/>
            <person name="Nicol R."/>
            <person name="Norbu C."/>
            <person name="Norbu N."/>
            <person name="Novod N."/>
            <person name="O'Neill B."/>
            <person name="Osman S."/>
            <person name="Markiewicz E."/>
            <person name="Oyono O.L."/>
            <person name="Patti C."/>
            <person name="Phunkhang P."/>
            <person name="Pierre F."/>
            <person name="Priest M."/>
            <person name="Raghuraman S."/>
            <person name="Rege F."/>
            <person name="Reyes R."/>
            <person name="Rise C."/>
            <person name="Rogov P."/>
            <person name="Ross K."/>
            <person name="Ryan E."/>
            <person name="Settipalli S."/>
            <person name="Shea T."/>
            <person name="Sherpa N."/>
            <person name="Shi L."/>
            <person name="Shih D."/>
            <person name="Sparrow T."/>
            <person name="Spaulding J."/>
            <person name="Stalker J."/>
            <person name="Stange-Thomann N."/>
            <person name="Stavropoulos S."/>
            <person name="Stone C."/>
            <person name="Strader C."/>
            <person name="Tesfaye S."/>
            <person name="Thomson T."/>
            <person name="Thoulutsang Y."/>
            <person name="Thoulutsang D."/>
            <person name="Topham K."/>
            <person name="Topping I."/>
            <person name="Tsamla T."/>
            <person name="Vassiliev H."/>
            <person name="Vo A."/>
            <person name="Wangchuk T."/>
            <person name="Wangdi T."/>
            <person name="Weiand M."/>
            <person name="Wilkinson J."/>
            <person name="Wilson A."/>
            <person name="Yadav S."/>
            <person name="Young G."/>
            <person name="Yu Q."/>
            <person name="Zembek L."/>
            <person name="Zhong D."/>
            <person name="Zimmer A."/>
            <person name="Zwirko Z."/>
            <person name="Jaffe D.B."/>
            <person name="Alvarez P."/>
            <person name="Brockman W."/>
            <person name="Butler J."/>
            <person name="Chin C."/>
            <person name="Gnerre S."/>
            <person name="MacCallum I."/>
            <person name="Graves J.A."/>
            <person name="Ponting C.P."/>
            <person name="Breen M."/>
            <person name="Samollow P.B."/>
            <person name="Lander E.S."/>
            <person name="Lindblad-Toh K."/>
        </authorList>
    </citation>
    <scope>NUCLEOTIDE SEQUENCE [LARGE SCALE GENOMIC DNA]</scope>
</reference>
<dbReference type="Proteomes" id="UP000002280">
    <property type="component" value="Chromosome X"/>
</dbReference>
<dbReference type="Ensembl" id="ENSMODT00000088782.1">
    <property type="protein sequence ID" value="ENSMODP00000043983.1"/>
    <property type="gene ID" value="ENSMODG00000048367.1"/>
</dbReference>
<sequence>MFPLKVGMGWASGNGKISQRSPMEPPFLISKSQSGCHEVPASCLVRGIDHLVMTVRNIEESTAFYSKSLGMEVVTFKGNRKALRFGNQKMNLHEVGKEFDPKAQNPVPGSVDVCLITERPLWEVVKHLQVGEGRAHLGHSGSGWRNANLYSNLDRACCTHYMCGRHLWHL</sequence>
<keyword evidence="5" id="KW-1185">Reference proteome</keyword>
<protein>
    <recommendedName>
        <fullName evidence="2">Glyoxalase domain-containing protein 5</fullName>
    </recommendedName>
</protein>
<dbReference type="PANTHER" id="PTHR21366">
    <property type="entry name" value="GLYOXALASE FAMILY PROTEIN"/>
    <property type="match status" value="1"/>
</dbReference>
<organism evidence="4 5">
    <name type="scientific">Monodelphis domestica</name>
    <name type="common">Gray short-tailed opossum</name>
    <dbReference type="NCBI Taxonomy" id="13616"/>
    <lineage>
        <taxon>Eukaryota</taxon>
        <taxon>Metazoa</taxon>
        <taxon>Chordata</taxon>
        <taxon>Craniata</taxon>
        <taxon>Vertebrata</taxon>
        <taxon>Euteleostomi</taxon>
        <taxon>Mammalia</taxon>
        <taxon>Metatheria</taxon>
        <taxon>Didelphimorphia</taxon>
        <taxon>Didelphidae</taxon>
        <taxon>Monodelphis</taxon>
    </lineage>
</organism>
<evidence type="ECO:0000256" key="1">
    <source>
        <dbReference type="ARBA" id="ARBA00010363"/>
    </source>
</evidence>
<dbReference type="InParanoid" id="A0A5F8G932"/>
<dbReference type="STRING" id="13616.ENSMODP00000043983"/>
<dbReference type="PROSITE" id="PS51819">
    <property type="entry name" value="VOC"/>
    <property type="match status" value="1"/>
</dbReference>
<dbReference type="InterPro" id="IPR004360">
    <property type="entry name" value="Glyas_Fos-R_dOase_dom"/>
</dbReference>
<evidence type="ECO:0000313" key="4">
    <source>
        <dbReference type="Ensembl" id="ENSMODP00000043983.1"/>
    </source>
</evidence>
<dbReference type="PANTHER" id="PTHR21366:SF14">
    <property type="entry name" value="GLYOXALASE DOMAIN-CONTAINING PROTEIN 5"/>
    <property type="match status" value="1"/>
</dbReference>
<dbReference type="Pfam" id="PF00903">
    <property type="entry name" value="Glyoxalase"/>
    <property type="match status" value="1"/>
</dbReference>
<accession>A0A5F8G932</accession>
<dbReference type="InterPro" id="IPR050383">
    <property type="entry name" value="GlyoxalaseI/FosfomycinResist"/>
</dbReference>
<comment type="similarity">
    <text evidence="1">Belongs to the glyoxalase I family.</text>
</comment>
<dbReference type="InterPro" id="IPR029068">
    <property type="entry name" value="Glyas_Bleomycin-R_OHBP_Dase"/>
</dbReference>
<name>A0A5F8G932_MONDO</name>
<dbReference type="InterPro" id="IPR037523">
    <property type="entry name" value="VOC_core"/>
</dbReference>
<reference evidence="4" key="2">
    <citation type="submission" date="2025-08" db="UniProtKB">
        <authorList>
            <consortium name="Ensembl"/>
        </authorList>
    </citation>
    <scope>IDENTIFICATION</scope>
</reference>
<dbReference type="SUPFAM" id="SSF54593">
    <property type="entry name" value="Glyoxalase/Bleomycin resistance protein/Dihydroxybiphenyl dioxygenase"/>
    <property type="match status" value="1"/>
</dbReference>